<dbReference type="InterPro" id="IPR025141">
    <property type="entry name" value="DUF4082"/>
</dbReference>
<dbReference type="AlphaFoldDB" id="A0A401YZR5"/>
<evidence type="ECO:0000259" key="2">
    <source>
        <dbReference type="Pfam" id="PF13205"/>
    </source>
</evidence>
<organism evidence="4 5">
    <name type="scientific">Embleya hyalina</name>
    <dbReference type="NCBI Taxonomy" id="516124"/>
    <lineage>
        <taxon>Bacteria</taxon>
        <taxon>Bacillati</taxon>
        <taxon>Actinomycetota</taxon>
        <taxon>Actinomycetes</taxon>
        <taxon>Kitasatosporales</taxon>
        <taxon>Streptomycetaceae</taxon>
        <taxon>Embleya</taxon>
    </lineage>
</organism>
<name>A0A401YZR5_9ACTN</name>
<keyword evidence="1" id="KW-0732">Signal</keyword>
<proteinExistence type="predicted"/>
<evidence type="ECO:0000256" key="1">
    <source>
        <dbReference type="ARBA" id="ARBA00022729"/>
    </source>
</evidence>
<dbReference type="Gene3D" id="2.60.40.1220">
    <property type="match status" value="1"/>
</dbReference>
<protein>
    <recommendedName>
        <fullName evidence="6">DUF4082 domain-containing protein</fullName>
    </recommendedName>
</protein>
<evidence type="ECO:0000259" key="3">
    <source>
        <dbReference type="Pfam" id="PF13313"/>
    </source>
</evidence>
<sequence>MYARISHGSTPGQPPREVMFEWGILMNIPWPRLRKATVPTILAVLLALIVAAPGTSRAAAGSTKSGVDADPSQPVTCPCTLWAPTDQPSSGPDPDEVATELGVKFQADRDGYITGVRFWKDAANTGTHTGTLWSAAGARLATATFTGESESGWQQVNFAQGVAITAGTTYVASYQAPNGRYNADQGGLTTAHVRGPLTAPASETAGGNGVYLYGAGFPDSTWNDTNYWVDPVFNTTDTRGPAPAVIEISPRPGETSVPVGTNLTATFDREVQPSTIHWVIMYGEGSYPPGTTTYNAATRTTTFDPTDNLPFGGYSYSVELIGVKSLDGTVMPTVSWQFTTAAGPPIT</sequence>
<gene>
    <name evidence="4" type="ORF">EHYA_07814</name>
</gene>
<evidence type="ECO:0000313" key="4">
    <source>
        <dbReference type="EMBL" id="GCE00089.1"/>
    </source>
</evidence>
<dbReference type="EMBL" id="BIFH01000037">
    <property type="protein sequence ID" value="GCE00089.1"/>
    <property type="molecule type" value="Genomic_DNA"/>
</dbReference>
<accession>A0A401YZR5</accession>
<evidence type="ECO:0008006" key="6">
    <source>
        <dbReference type="Google" id="ProtNLM"/>
    </source>
</evidence>
<dbReference type="InterPro" id="IPR014755">
    <property type="entry name" value="Cu-Rt/internalin_Ig-like"/>
</dbReference>
<dbReference type="InterPro" id="IPR032812">
    <property type="entry name" value="SbsA_Ig"/>
</dbReference>
<dbReference type="Pfam" id="PF13205">
    <property type="entry name" value="Big_5"/>
    <property type="match status" value="1"/>
</dbReference>
<dbReference type="Pfam" id="PF13313">
    <property type="entry name" value="DUF4082"/>
    <property type="match status" value="1"/>
</dbReference>
<comment type="caution">
    <text evidence="4">The sequence shown here is derived from an EMBL/GenBank/DDBJ whole genome shotgun (WGS) entry which is preliminary data.</text>
</comment>
<dbReference type="OrthoDB" id="505641at2"/>
<evidence type="ECO:0000313" key="5">
    <source>
        <dbReference type="Proteomes" id="UP000286931"/>
    </source>
</evidence>
<feature type="domain" description="SbsA Ig-like" evidence="2">
    <location>
        <begin position="242"/>
        <end position="340"/>
    </location>
</feature>
<dbReference type="Proteomes" id="UP000286931">
    <property type="component" value="Unassembled WGS sequence"/>
</dbReference>
<feature type="domain" description="DUF4082" evidence="3">
    <location>
        <begin position="86"/>
        <end position="229"/>
    </location>
</feature>
<keyword evidence="5" id="KW-1185">Reference proteome</keyword>
<reference evidence="4 5" key="1">
    <citation type="submission" date="2018-12" db="EMBL/GenBank/DDBJ databases">
        <title>Draft genome sequence of Embleya hyalina NBRC 13850T.</title>
        <authorList>
            <person name="Komaki H."/>
            <person name="Hosoyama A."/>
            <person name="Kimura A."/>
            <person name="Ichikawa N."/>
            <person name="Tamura T."/>
        </authorList>
    </citation>
    <scope>NUCLEOTIDE SEQUENCE [LARGE SCALE GENOMIC DNA]</scope>
    <source>
        <strain evidence="4 5">NBRC 13850</strain>
    </source>
</reference>